<organism evidence="10 11">
    <name type="scientific">Nicrophorus vespilloides</name>
    <name type="common">Boreal carrion beetle</name>
    <dbReference type="NCBI Taxonomy" id="110193"/>
    <lineage>
        <taxon>Eukaryota</taxon>
        <taxon>Metazoa</taxon>
        <taxon>Ecdysozoa</taxon>
        <taxon>Arthropoda</taxon>
        <taxon>Hexapoda</taxon>
        <taxon>Insecta</taxon>
        <taxon>Pterygota</taxon>
        <taxon>Neoptera</taxon>
        <taxon>Endopterygota</taxon>
        <taxon>Coleoptera</taxon>
        <taxon>Polyphaga</taxon>
        <taxon>Staphyliniformia</taxon>
        <taxon>Silphidae</taxon>
        <taxon>Nicrophorinae</taxon>
        <taxon>Nicrophorus</taxon>
    </lineage>
</organism>
<dbReference type="InterPro" id="IPR017972">
    <property type="entry name" value="Cyt_P450_CS"/>
</dbReference>
<dbReference type="GeneID" id="108560231"/>
<proteinExistence type="inferred from homology"/>
<dbReference type="Proteomes" id="UP000695000">
    <property type="component" value="Unplaced"/>
</dbReference>
<keyword evidence="7 8" id="KW-0503">Monooxygenase</keyword>
<dbReference type="RefSeq" id="XP_017773178.1">
    <property type="nucleotide sequence ID" value="XM_017917689.1"/>
</dbReference>
<keyword evidence="3 8" id="KW-0349">Heme</keyword>
<evidence type="ECO:0000256" key="9">
    <source>
        <dbReference type="SAM" id="Phobius"/>
    </source>
</evidence>
<dbReference type="InterPro" id="IPR002401">
    <property type="entry name" value="Cyt_P450_E_grp-I"/>
</dbReference>
<keyword evidence="4 8" id="KW-0479">Metal-binding</keyword>
<reference evidence="11" key="1">
    <citation type="submission" date="2025-08" db="UniProtKB">
        <authorList>
            <consortium name="RefSeq"/>
        </authorList>
    </citation>
    <scope>IDENTIFICATION</scope>
    <source>
        <tissue evidence="11">Whole Larva</tissue>
    </source>
</reference>
<accession>A0ABM1MF28</accession>
<dbReference type="PRINTS" id="PR00463">
    <property type="entry name" value="EP450I"/>
</dbReference>
<name>A0ABM1MF28_NICVS</name>
<evidence type="ECO:0000256" key="3">
    <source>
        <dbReference type="ARBA" id="ARBA00022617"/>
    </source>
</evidence>
<sequence length="482" mass="55761">MMDLNWYAVLVAVIALLLWIIDRKTKQLIELPGPRPLPFVGNILHLTNIKEVLPKFLMFMRTYGDNYKLKFGNKTFIQICDAELVKKVVNSNNFNEKSEFYSFLHSWLGTGLLTSSGQKWQNHRKIITPTFHFQILENFIPTFATKSDILVEKLSAFCGKGDFDISQHILLCTLDIICETAMGTSMNIQNDSSSPYVKAVHNMREIFMRRTLSPVKQFQIFYQFSKDYKLEKESLDILHSTTMNVIRKRKELLDNTVDTVPDRKTAFLDTLLNNGLDLEDIKNEVDTFMFEGHDTTGSGLYFILYCLSIYPNIQEMVYEEQQCIYGKTSNKTTLQNLLSMNYLEKVIKESMRLYPPVPTFARKIINDYHYNSNVLAKGGTAAIFSFGIHRNSRYFPNPEEFDPERFTVENSMTRPQYAYIPFSAGPRNCIGQKFAMLEMKVVISKLVRNYKFLPCPGFKPVLIPDIVLKSDNGIRLKIVKRE</sequence>
<gene>
    <name evidence="11" type="primary">LOC108560231</name>
</gene>
<evidence type="ECO:0000256" key="2">
    <source>
        <dbReference type="ARBA" id="ARBA00010617"/>
    </source>
</evidence>
<keyword evidence="9" id="KW-0812">Transmembrane</keyword>
<protein>
    <submittedName>
        <fullName evidence="11">Cytochrome P450 4C1-like</fullName>
    </submittedName>
</protein>
<keyword evidence="6 8" id="KW-0408">Iron</keyword>
<dbReference type="PRINTS" id="PR00385">
    <property type="entry name" value="P450"/>
</dbReference>
<dbReference type="SUPFAM" id="SSF48264">
    <property type="entry name" value="Cytochrome P450"/>
    <property type="match status" value="1"/>
</dbReference>
<keyword evidence="9" id="KW-0472">Membrane</keyword>
<keyword evidence="5 8" id="KW-0560">Oxidoreductase</keyword>
<dbReference type="InterPro" id="IPR036396">
    <property type="entry name" value="Cyt_P450_sf"/>
</dbReference>
<evidence type="ECO:0000256" key="8">
    <source>
        <dbReference type="RuleBase" id="RU000461"/>
    </source>
</evidence>
<evidence type="ECO:0000256" key="1">
    <source>
        <dbReference type="ARBA" id="ARBA00001971"/>
    </source>
</evidence>
<comment type="similarity">
    <text evidence="2 8">Belongs to the cytochrome P450 family.</text>
</comment>
<keyword evidence="9" id="KW-1133">Transmembrane helix</keyword>
<feature type="transmembrane region" description="Helical" evidence="9">
    <location>
        <begin position="6"/>
        <end position="21"/>
    </location>
</feature>
<dbReference type="Gene3D" id="1.10.630.10">
    <property type="entry name" value="Cytochrome P450"/>
    <property type="match status" value="1"/>
</dbReference>
<evidence type="ECO:0000256" key="5">
    <source>
        <dbReference type="ARBA" id="ARBA00023002"/>
    </source>
</evidence>
<evidence type="ECO:0000256" key="6">
    <source>
        <dbReference type="ARBA" id="ARBA00023004"/>
    </source>
</evidence>
<dbReference type="PROSITE" id="PS00086">
    <property type="entry name" value="CYTOCHROME_P450"/>
    <property type="match status" value="1"/>
</dbReference>
<dbReference type="CDD" id="cd20628">
    <property type="entry name" value="CYP4"/>
    <property type="match status" value="1"/>
</dbReference>
<dbReference type="Pfam" id="PF00067">
    <property type="entry name" value="p450"/>
    <property type="match status" value="1"/>
</dbReference>
<evidence type="ECO:0000256" key="7">
    <source>
        <dbReference type="ARBA" id="ARBA00023033"/>
    </source>
</evidence>
<dbReference type="InterPro" id="IPR001128">
    <property type="entry name" value="Cyt_P450"/>
</dbReference>
<evidence type="ECO:0000313" key="11">
    <source>
        <dbReference type="RefSeq" id="XP_017773178.1"/>
    </source>
</evidence>
<evidence type="ECO:0000313" key="10">
    <source>
        <dbReference type="Proteomes" id="UP000695000"/>
    </source>
</evidence>
<dbReference type="PANTHER" id="PTHR24291:SF187">
    <property type="entry name" value="CYTOCHROME P450 4AE1-RELATED"/>
    <property type="match status" value="1"/>
</dbReference>
<evidence type="ECO:0000256" key="4">
    <source>
        <dbReference type="ARBA" id="ARBA00022723"/>
    </source>
</evidence>
<dbReference type="PANTHER" id="PTHR24291">
    <property type="entry name" value="CYTOCHROME P450 FAMILY 4"/>
    <property type="match status" value="1"/>
</dbReference>
<dbReference type="InterPro" id="IPR050196">
    <property type="entry name" value="Cytochrome_P450_Monoox"/>
</dbReference>
<comment type="cofactor">
    <cofactor evidence="1">
        <name>heme</name>
        <dbReference type="ChEBI" id="CHEBI:30413"/>
    </cofactor>
</comment>
<keyword evidence="10" id="KW-1185">Reference proteome</keyword>